<dbReference type="eggNOG" id="KOG0867">
    <property type="taxonomic scope" value="Eukaryota"/>
</dbReference>
<dbReference type="AlphaFoldDB" id="A0A1C3YLQ8"/>
<feature type="region of interest" description="Disordered" evidence="3">
    <location>
        <begin position="274"/>
        <end position="294"/>
    </location>
</feature>
<dbReference type="STRING" id="229533.A0A1C3YLQ8"/>
<dbReference type="PROSITE" id="PS50405">
    <property type="entry name" value="GST_CTER"/>
    <property type="match status" value="1"/>
</dbReference>
<keyword evidence="7" id="KW-1185">Reference proteome</keyword>
<comment type="similarity">
    <text evidence="1 2">Belongs to the GST superfamily.</text>
</comment>
<dbReference type="PROSITE" id="PS50404">
    <property type="entry name" value="GST_NTER"/>
    <property type="match status" value="1"/>
</dbReference>
<accession>A0A1C3YLQ8</accession>
<dbReference type="SUPFAM" id="SSF52833">
    <property type="entry name" value="Thioredoxin-like"/>
    <property type="match status" value="1"/>
</dbReference>
<dbReference type="Gene3D" id="3.40.30.10">
    <property type="entry name" value="Glutaredoxin"/>
    <property type="match status" value="1"/>
</dbReference>
<dbReference type="SUPFAM" id="SSF47616">
    <property type="entry name" value="GST C-terminal domain-like"/>
    <property type="match status" value="1"/>
</dbReference>
<reference evidence="7" key="2">
    <citation type="journal article" date="2010" name="Nature">
        <title>Comparative genomics reveals mobile pathogenicity chromosomes in Fusarium.</title>
        <authorList>
            <person name="Ma L.J."/>
            <person name="van der Does H.C."/>
            <person name="Borkovich K.A."/>
            <person name="Coleman J.J."/>
            <person name="Daboussi M.J."/>
            <person name="Di Pietro A."/>
            <person name="Dufresne M."/>
            <person name="Freitag M."/>
            <person name="Grabherr M."/>
            <person name="Henrissat B."/>
            <person name="Houterman P.M."/>
            <person name="Kang S."/>
            <person name="Shim W.B."/>
            <person name="Woloshuk C."/>
            <person name="Xie X."/>
            <person name="Xu J.R."/>
            <person name="Antoniw J."/>
            <person name="Baker S.E."/>
            <person name="Bluhm B.H."/>
            <person name="Breakspear A."/>
            <person name="Brown D.W."/>
            <person name="Butchko R.A."/>
            <person name="Chapman S."/>
            <person name="Coulson R."/>
            <person name="Coutinho P.M."/>
            <person name="Danchin E.G."/>
            <person name="Diener A."/>
            <person name="Gale L.R."/>
            <person name="Gardiner D.M."/>
            <person name="Goff S."/>
            <person name="Hammond-Kosack K.E."/>
            <person name="Hilburn K."/>
            <person name="Hua-Van A."/>
            <person name="Jonkers W."/>
            <person name="Kazan K."/>
            <person name="Kodira C.D."/>
            <person name="Koehrsen M."/>
            <person name="Kumar L."/>
            <person name="Lee Y.H."/>
            <person name="Li L."/>
            <person name="Manners J.M."/>
            <person name="Miranda-Saavedra D."/>
            <person name="Mukherjee M."/>
            <person name="Park G."/>
            <person name="Park J."/>
            <person name="Park S.Y."/>
            <person name="Proctor R.H."/>
            <person name="Regev A."/>
            <person name="Ruiz-Roldan M.C."/>
            <person name="Sain D."/>
            <person name="Sakthikumar S."/>
            <person name="Sykes S."/>
            <person name="Schwartz D.C."/>
            <person name="Turgeon B.G."/>
            <person name="Wapinski I."/>
            <person name="Yoder O."/>
            <person name="Young S."/>
            <person name="Zeng Q."/>
            <person name="Zhou S."/>
            <person name="Galagan J."/>
            <person name="Cuomo C.A."/>
            <person name="Kistler H.C."/>
            <person name="Rep M."/>
        </authorList>
    </citation>
    <scope>GENOME REANNOTATION</scope>
    <source>
        <strain evidence="7">ATCC MYA-4620 / CBS 123657 / FGSC 9075 / NRRL 31084 / PH-1</strain>
    </source>
</reference>
<evidence type="ECO:0000256" key="2">
    <source>
        <dbReference type="RuleBase" id="RU003494"/>
    </source>
</evidence>
<reference evidence="6 7" key="3">
    <citation type="journal article" date="2015" name="BMC Genomics">
        <title>The completed genome sequence of the pathogenic ascomycete fungus Fusarium graminearum.</title>
        <authorList>
            <person name="King R."/>
            <person name="Urban M."/>
            <person name="Hammond-Kosack M.C."/>
            <person name="Hassani-Pak K."/>
            <person name="Hammond-Kosack K.E."/>
        </authorList>
    </citation>
    <scope>NUCLEOTIDE SEQUENCE [LARGE SCALE GENOMIC DNA]</scope>
    <source>
        <strain evidence="7">ATCC MYA-4620 / CBS 123657 / FGSC 9075 / NRRL 31084 / PH-1</strain>
    </source>
</reference>
<gene>
    <name evidence="6" type="ORF">FGRAMPH1_01T27483</name>
</gene>
<dbReference type="PANTHER" id="PTHR44051:SF6">
    <property type="entry name" value="GLUTATHIONE S-TRANSFERASE II"/>
    <property type="match status" value="1"/>
</dbReference>
<evidence type="ECO:0000259" key="4">
    <source>
        <dbReference type="PROSITE" id="PS50404"/>
    </source>
</evidence>
<feature type="domain" description="GST C-terminal" evidence="5">
    <location>
        <begin position="154"/>
        <end position="282"/>
    </location>
</feature>
<dbReference type="Pfam" id="PF02798">
    <property type="entry name" value="GST_N"/>
    <property type="match status" value="1"/>
</dbReference>
<dbReference type="FunCoup" id="A0A1C3YLQ8">
    <property type="interactions" value="719"/>
</dbReference>
<evidence type="ECO:0000256" key="1">
    <source>
        <dbReference type="ARBA" id="ARBA00007409"/>
    </source>
</evidence>
<dbReference type="VEuPathDB" id="FungiDB:FGRAMPH1_01G27483"/>
<dbReference type="Gene3D" id="1.20.1050.10">
    <property type="match status" value="1"/>
</dbReference>
<dbReference type="InterPro" id="IPR036282">
    <property type="entry name" value="Glutathione-S-Trfase_C_sf"/>
</dbReference>
<dbReference type="InParanoid" id="A0A1C3YLQ8"/>
<evidence type="ECO:0000313" key="7">
    <source>
        <dbReference type="Proteomes" id="UP000070720"/>
    </source>
</evidence>
<organism evidence="6 7">
    <name type="scientific">Gibberella zeae (strain ATCC MYA-4620 / CBS 123657 / FGSC 9075 / NRRL 31084 / PH-1)</name>
    <name type="common">Wheat head blight fungus</name>
    <name type="synonym">Fusarium graminearum</name>
    <dbReference type="NCBI Taxonomy" id="229533"/>
    <lineage>
        <taxon>Eukaryota</taxon>
        <taxon>Fungi</taxon>
        <taxon>Dikarya</taxon>
        <taxon>Ascomycota</taxon>
        <taxon>Pezizomycotina</taxon>
        <taxon>Sordariomycetes</taxon>
        <taxon>Hypocreomycetidae</taxon>
        <taxon>Hypocreales</taxon>
        <taxon>Nectriaceae</taxon>
        <taxon>Fusarium</taxon>
    </lineage>
</organism>
<dbReference type="InterPro" id="IPR004045">
    <property type="entry name" value="Glutathione_S-Trfase_N"/>
</dbReference>
<name>A0A1C3YLQ8_GIBZE</name>
<dbReference type="CDD" id="cd03048">
    <property type="entry name" value="GST_N_Ure2p_like"/>
    <property type="match status" value="1"/>
</dbReference>
<dbReference type="SFLD" id="SFLDG01151">
    <property type="entry name" value="Main.2:_Nu-like"/>
    <property type="match status" value="1"/>
</dbReference>
<dbReference type="Proteomes" id="UP000070720">
    <property type="component" value="Chromosome 4"/>
</dbReference>
<dbReference type="EMBL" id="HG970335">
    <property type="protein sequence ID" value="SCB65482.1"/>
    <property type="molecule type" value="Genomic_DNA"/>
</dbReference>
<dbReference type="SFLD" id="SFLDG00358">
    <property type="entry name" value="Main_(cytGST)"/>
    <property type="match status" value="1"/>
</dbReference>
<evidence type="ECO:0000256" key="3">
    <source>
        <dbReference type="SAM" id="MobiDB-lite"/>
    </source>
</evidence>
<dbReference type="InterPro" id="IPR004046">
    <property type="entry name" value="GST_C"/>
</dbReference>
<protein>
    <submittedName>
        <fullName evidence="6">Chromosome 4, complete genome</fullName>
    </submittedName>
</protein>
<evidence type="ECO:0000259" key="5">
    <source>
        <dbReference type="PROSITE" id="PS50405"/>
    </source>
</evidence>
<dbReference type="PANTHER" id="PTHR44051">
    <property type="entry name" value="GLUTATHIONE S-TRANSFERASE-RELATED"/>
    <property type="match status" value="1"/>
</dbReference>
<reference evidence="7" key="1">
    <citation type="journal article" date="2007" name="Science">
        <title>The Fusarium graminearum genome reveals a link between localized polymorphism and pathogen specialization.</title>
        <authorList>
            <person name="Cuomo C.A."/>
            <person name="Gueldener U."/>
            <person name="Xu J.-R."/>
            <person name="Trail F."/>
            <person name="Turgeon B.G."/>
            <person name="Di Pietro A."/>
            <person name="Walton J.D."/>
            <person name="Ma L.-J."/>
            <person name="Baker S.E."/>
            <person name="Rep M."/>
            <person name="Adam G."/>
            <person name="Antoniw J."/>
            <person name="Baldwin T."/>
            <person name="Calvo S.E."/>
            <person name="Chang Y.-L."/>
            <person name="DeCaprio D."/>
            <person name="Gale L.R."/>
            <person name="Gnerre S."/>
            <person name="Goswami R.S."/>
            <person name="Hammond-Kosack K."/>
            <person name="Harris L.J."/>
            <person name="Hilburn K."/>
            <person name="Kennell J.C."/>
            <person name="Kroken S."/>
            <person name="Magnuson J.K."/>
            <person name="Mannhaupt G."/>
            <person name="Mauceli E.W."/>
            <person name="Mewes H.-W."/>
            <person name="Mitterbauer R."/>
            <person name="Muehlbauer G."/>
            <person name="Muensterkoetter M."/>
            <person name="Nelson D."/>
            <person name="O'Donnell K."/>
            <person name="Ouellet T."/>
            <person name="Qi W."/>
            <person name="Quesneville H."/>
            <person name="Roncero M.I.G."/>
            <person name="Seong K.-Y."/>
            <person name="Tetko I.V."/>
            <person name="Urban M."/>
            <person name="Waalwijk C."/>
            <person name="Ward T.J."/>
            <person name="Yao J."/>
            <person name="Birren B.W."/>
            <person name="Kistler H.C."/>
        </authorList>
    </citation>
    <scope>NUCLEOTIDE SEQUENCE [LARGE SCALE GENOMIC DNA]</scope>
    <source>
        <strain evidence="7">ATCC MYA-4620 / CBS 123657 / FGSC 9075 / NRRL 31084 / PH-1</strain>
    </source>
</reference>
<evidence type="ECO:0000313" key="6">
    <source>
        <dbReference type="EMBL" id="SCB65482.1"/>
    </source>
</evidence>
<sequence>MASVRFMMKRYSSLKPTRILLQHHQYHKSPSTLQYTTQNSTQNTKRSYSMSRPTGLIASKGIELLTWGTPNGVKAQILLEELRDAYGTDYTIQGIDISKKVQKEPWFTALNPNGRIPVLVDHDNSDLAVFEGNAILSYLTRKYDPEYKFSFKVDDDDYTYAESWIGWQHGGIGPMQGQVLHFLYDAKPAMPYGIQRYVGETERLYGVLDKRLLGRDYIVGPGRGRYSIADIALIGWADRLPRTTISWDQYPNVKAWFARMLERPAVRRGILLPTNEDRPTGLDPVDEEARKKRADLKATVDEAKEQFGYKYSSP</sequence>
<dbReference type="InterPro" id="IPR010987">
    <property type="entry name" value="Glutathione-S-Trfase_C-like"/>
</dbReference>
<dbReference type="InterPro" id="IPR036249">
    <property type="entry name" value="Thioredoxin-like_sf"/>
</dbReference>
<proteinExistence type="inferred from homology"/>
<dbReference type="SFLD" id="SFLDS00019">
    <property type="entry name" value="Glutathione_Transferase_(cytos"/>
    <property type="match status" value="1"/>
</dbReference>
<dbReference type="Pfam" id="PF00043">
    <property type="entry name" value="GST_C"/>
    <property type="match status" value="1"/>
</dbReference>
<dbReference type="InterPro" id="IPR040079">
    <property type="entry name" value="Glutathione_S-Trfase"/>
</dbReference>
<feature type="domain" description="GST N-terminal" evidence="4">
    <location>
        <begin position="59"/>
        <end position="147"/>
    </location>
</feature>
<feature type="region of interest" description="Disordered" evidence="3">
    <location>
        <begin position="30"/>
        <end position="50"/>
    </location>
</feature>